<feature type="binding site" evidence="4">
    <location>
        <position position="272"/>
    </location>
    <ligand>
        <name>FAD</name>
        <dbReference type="ChEBI" id="CHEBI:57692"/>
    </ligand>
</feature>
<dbReference type="Pfam" id="PF03441">
    <property type="entry name" value="FAD_binding_7"/>
    <property type="match status" value="1"/>
</dbReference>
<dbReference type="Pfam" id="PF00875">
    <property type="entry name" value="DNA_photolyase"/>
    <property type="match status" value="1"/>
</dbReference>
<accession>A0A3S9PCM1</accession>
<dbReference type="Gene3D" id="1.25.40.80">
    <property type="match status" value="1"/>
</dbReference>
<dbReference type="PRINTS" id="PR00147">
    <property type="entry name" value="DNAPHOTLYASE"/>
</dbReference>
<keyword evidence="1 4" id="KW-0285">Flavoprotein</keyword>
<evidence type="ECO:0000256" key="6">
    <source>
        <dbReference type="RuleBase" id="RU004182"/>
    </source>
</evidence>
<evidence type="ECO:0000256" key="7">
    <source>
        <dbReference type="SAM" id="MobiDB-lite"/>
    </source>
</evidence>
<evidence type="ECO:0000256" key="2">
    <source>
        <dbReference type="ARBA" id="ARBA00022827"/>
    </source>
</evidence>
<comment type="cofactor">
    <cofactor evidence="4">
        <name>FAD</name>
        <dbReference type="ChEBI" id="CHEBI:57692"/>
    </cofactor>
    <text evidence="4">Binds 1 FAD per subunit.</text>
</comment>
<keyword evidence="3 6" id="KW-0157">Chromophore</keyword>
<organism evidence="9 10">
    <name type="scientific">Streptomyces luteoverticillatus</name>
    <name type="common">Streptoverticillium luteoverticillatus</name>
    <dbReference type="NCBI Taxonomy" id="66425"/>
    <lineage>
        <taxon>Bacteria</taxon>
        <taxon>Bacillati</taxon>
        <taxon>Actinomycetota</taxon>
        <taxon>Actinomycetes</taxon>
        <taxon>Kitasatosporales</taxon>
        <taxon>Streptomycetaceae</taxon>
        <taxon>Streptomyces</taxon>
    </lineage>
</organism>
<dbReference type="OrthoDB" id="9772484at2"/>
<dbReference type="Gene3D" id="3.40.50.620">
    <property type="entry name" value="HUPs"/>
    <property type="match status" value="1"/>
</dbReference>
<dbReference type="PROSITE" id="PS00394">
    <property type="entry name" value="DNA_PHOTOLYASES_1_1"/>
    <property type="match status" value="1"/>
</dbReference>
<dbReference type="InterPro" id="IPR005101">
    <property type="entry name" value="Cryptochr/Photolyase_FAD-bd"/>
</dbReference>
<dbReference type="PANTHER" id="PTHR11455:SF9">
    <property type="entry name" value="CRYPTOCHROME CIRCADIAN CLOCK 5 ISOFORM X1"/>
    <property type="match status" value="1"/>
</dbReference>
<dbReference type="InterPro" id="IPR002081">
    <property type="entry name" value="Cryptochrome/DNA_photolyase_1"/>
</dbReference>
<dbReference type="PANTHER" id="PTHR11455">
    <property type="entry name" value="CRYPTOCHROME"/>
    <property type="match status" value="1"/>
</dbReference>
<feature type="binding site" evidence="4">
    <location>
        <begin position="370"/>
        <end position="372"/>
    </location>
    <ligand>
        <name>FAD</name>
        <dbReference type="ChEBI" id="CHEBI:57692"/>
    </ligand>
</feature>
<dbReference type="InterPro" id="IPR018394">
    <property type="entry name" value="DNA_photolyase_1_CS_C"/>
</dbReference>
<dbReference type="InterPro" id="IPR006050">
    <property type="entry name" value="DNA_photolyase_N"/>
</dbReference>
<dbReference type="GO" id="GO:0003904">
    <property type="term" value="F:deoxyribodipyrimidine photo-lyase activity"/>
    <property type="evidence" value="ECO:0007669"/>
    <property type="project" value="TreeGrafter"/>
</dbReference>
<protein>
    <submittedName>
        <fullName evidence="9">Deoxyribodipyrimidine photo-lyase</fullName>
    </submittedName>
</protein>
<evidence type="ECO:0000256" key="3">
    <source>
        <dbReference type="ARBA" id="ARBA00022991"/>
    </source>
</evidence>
<dbReference type="Gene3D" id="1.10.579.10">
    <property type="entry name" value="DNA Cyclobutane Dipyrimidine Photolyase, subunit A, domain 3"/>
    <property type="match status" value="1"/>
</dbReference>
<evidence type="ECO:0000256" key="4">
    <source>
        <dbReference type="PIRSR" id="PIRSR602081-1"/>
    </source>
</evidence>
<dbReference type="InterPro" id="IPR014729">
    <property type="entry name" value="Rossmann-like_a/b/a_fold"/>
</dbReference>
<gene>
    <name evidence="9" type="ORF">EKH77_02070</name>
</gene>
<dbReference type="InterPro" id="IPR036155">
    <property type="entry name" value="Crypto/Photolyase_N_sf"/>
</dbReference>
<dbReference type="InterPro" id="IPR036134">
    <property type="entry name" value="Crypto/Photolyase_FAD-like_sf"/>
</dbReference>
<dbReference type="Proteomes" id="UP000267900">
    <property type="component" value="Chromosome"/>
</dbReference>
<evidence type="ECO:0000256" key="5">
    <source>
        <dbReference type="PIRSR" id="PIRSR602081-2"/>
    </source>
</evidence>
<evidence type="ECO:0000313" key="10">
    <source>
        <dbReference type="Proteomes" id="UP000267900"/>
    </source>
</evidence>
<feature type="region of interest" description="Disordered" evidence="7">
    <location>
        <begin position="180"/>
        <end position="206"/>
    </location>
</feature>
<keyword evidence="2 4" id="KW-0274">FAD</keyword>
<keyword evidence="10" id="KW-1185">Reference proteome</keyword>
<feature type="site" description="Electron transfer via tryptophanyl radical" evidence="5">
    <location>
        <position position="304"/>
    </location>
</feature>
<dbReference type="EMBL" id="CP034587">
    <property type="protein sequence ID" value="AZQ70159.1"/>
    <property type="molecule type" value="Genomic_DNA"/>
</dbReference>
<dbReference type="GO" id="GO:0003677">
    <property type="term" value="F:DNA binding"/>
    <property type="evidence" value="ECO:0007669"/>
    <property type="project" value="TreeGrafter"/>
</dbReference>
<dbReference type="AlphaFoldDB" id="A0A3S9PCM1"/>
<dbReference type="SUPFAM" id="SSF52425">
    <property type="entry name" value="Cryptochrome/photolyase, N-terminal domain"/>
    <property type="match status" value="1"/>
</dbReference>
<dbReference type="GO" id="GO:0071949">
    <property type="term" value="F:FAD binding"/>
    <property type="evidence" value="ECO:0007669"/>
    <property type="project" value="TreeGrafter"/>
</dbReference>
<feature type="binding site" evidence="4">
    <location>
        <begin position="235"/>
        <end position="239"/>
    </location>
    <ligand>
        <name>FAD</name>
        <dbReference type="ChEBI" id="CHEBI:57692"/>
    </ligand>
</feature>
<sequence length="464" mass="50926">MRATVVLFTADLRLRDNPVLAAALRAAEHVVPLFVIDSGIAGAGFVTPARAAFLADCLADLDEGLRARGGRLIVRAGDVVRETCRVAAETNATEVHLASGASGYAQRREERLRSALTVDGRSLRVHDAVTTAVAPGVLVPSSGNSGKDHYAVFTPYHRRWSAERLRPVSPAPRRVELPRVRSLPLPGPGDLARGPAPAGLPKGGESEGRRRLAAWLRSGLAGYAAAHDDLAADATSRLSSYLHFGCLSPVEVISRARRWATEDEPHAGAEAFVRQLAWRDFHHQVLAAVPGAAHRDYRTRHDRWRTDPDELAAWRAGMTGYPVVDAAMRQLAHEGWMHNRARMLVASFLTKTLYHDWREGAGHFEGLLVDADVADNRLNWQWVAGTGNDTRPHRVLNPLVQARRFDPRGDYVRRWVPELAALPGAAVHTPWRLDGPARAALRYPAPVVDLTEGLARFRRARGLD</sequence>
<reference evidence="9 10" key="1">
    <citation type="submission" date="2018-12" db="EMBL/GenBank/DDBJ databases">
        <title>The whole draft genome of Streptomyce luteoverticillatus CGMCC 15060.</title>
        <authorList>
            <person name="Feng Z."/>
            <person name="Chen G."/>
            <person name="Zhang J."/>
            <person name="Zhu H."/>
            <person name="Yu X."/>
            <person name="Zhang W."/>
            <person name="Zhang X."/>
        </authorList>
    </citation>
    <scope>NUCLEOTIDE SEQUENCE [LARGE SCALE GENOMIC DNA]</scope>
    <source>
        <strain evidence="9 10">CGMCC 15060</strain>
    </source>
</reference>
<keyword evidence="9" id="KW-0456">Lyase</keyword>
<dbReference type="RefSeq" id="WP_126912724.1">
    <property type="nucleotide sequence ID" value="NZ_CP034587.1"/>
</dbReference>
<dbReference type="PROSITE" id="PS00691">
    <property type="entry name" value="DNA_PHOTOLYASES_1_2"/>
    <property type="match status" value="1"/>
</dbReference>
<name>A0A3S9PCM1_STRLT</name>
<feature type="site" description="Electron transfer via tryptophanyl radical" evidence="5">
    <location>
        <position position="380"/>
    </location>
</feature>
<dbReference type="GO" id="GO:0006950">
    <property type="term" value="P:response to stress"/>
    <property type="evidence" value="ECO:0007669"/>
    <property type="project" value="UniProtKB-ARBA"/>
</dbReference>
<comment type="similarity">
    <text evidence="6">Belongs to the DNA photolyase family.</text>
</comment>
<evidence type="ECO:0000256" key="1">
    <source>
        <dbReference type="ARBA" id="ARBA00022630"/>
    </source>
</evidence>
<proteinExistence type="inferred from homology"/>
<evidence type="ECO:0000259" key="8">
    <source>
        <dbReference type="PROSITE" id="PS51645"/>
    </source>
</evidence>
<dbReference type="GO" id="GO:0006139">
    <property type="term" value="P:nucleobase-containing compound metabolic process"/>
    <property type="evidence" value="ECO:0007669"/>
    <property type="project" value="UniProtKB-ARBA"/>
</dbReference>
<evidence type="ECO:0000313" key="9">
    <source>
        <dbReference type="EMBL" id="AZQ70159.1"/>
    </source>
</evidence>
<dbReference type="SUPFAM" id="SSF48173">
    <property type="entry name" value="Cryptochrome/photolyase FAD-binding domain"/>
    <property type="match status" value="1"/>
</dbReference>
<dbReference type="PROSITE" id="PS51645">
    <property type="entry name" value="PHR_CRY_ALPHA_BETA"/>
    <property type="match status" value="1"/>
</dbReference>
<dbReference type="GO" id="GO:0009416">
    <property type="term" value="P:response to light stimulus"/>
    <property type="evidence" value="ECO:0007669"/>
    <property type="project" value="TreeGrafter"/>
</dbReference>
<feature type="domain" description="Photolyase/cryptochrome alpha/beta" evidence="8">
    <location>
        <begin position="2"/>
        <end position="131"/>
    </location>
</feature>
<feature type="binding site" evidence="4">
    <location>
        <position position="223"/>
    </location>
    <ligand>
        <name>FAD</name>
        <dbReference type="ChEBI" id="CHEBI:57692"/>
    </ligand>
</feature>
<feature type="site" description="Electron transfer via tryptophanyl radical" evidence="5">
    <location>
        <position position="357"/>
    </location>
</feature>